<dbReference type="EMBL" id="MU118001">
    <property type="protein sequence ID" value="KAF9649223.1"/>
    <property type="molecule type" value="Genomic_DNA"/>
</dbReference>
<evidence type="ECO:0000313" key="2">
    <source>
        <dbReference type="Proteomes" id="UP000886501"/>
    </source>
</evidence>
<reference evidence="1" key="1">
    <citation type="submission" date="2019-10" db="EMBL/GenBank/DDBJ databases">
        <authorList>
            <consortium name="DOE Joint Genome Institute"/>
            <person name="Kuo A."/>
            <person name="Miyauchi S."/>
            <person name="Kiss E."/>
            <person name="Drula E."/>
            <person name="Kohler A."/>
            <person name="Sanchez-Garcia M."/>
            <person name="Andreopoulos B."/>
            <person name="Barry K.W."/>
            <person name="Bonito G."/>
            <person name="Buee M."/>
            <person name="Carver A."/>
            <person name="Chen C."/>
            <person name="Cichocki N."/>
            <person name="Clum A."/>
            <person name="Culley D."/>
            <person name="Crous P.W."/>
            <person name="Fauchery L."/>
            <person name="Girlanda M."/>
            <person name="Hayes R."/>
            <person name="Keri Z."/>
            <person name="Labutti K."/>
            <person name="Lipzen A."/>
            <person name="Lombard V."/>
            <person name="Magnuson J."/>
            <person name="Maillard F."/>
            <person name="Morin E."/>
            <person name="Murat C."/>
            <person name="Nolan M."/>
            <person name="Ohm R."/>
            <person name="Pangilinan J."/>
            <person name="Pereira M."/>
            <person name="Perotto S."/>
            <person name="Peter M."/>
            <person name="Riley R."/>
            <person name="Sitrit Y."/>
            <person name="Stielow B."/>
            <person name="Szollosi G."/>
            <person name="Zifcakova L."/>
            <person name="Stursova M."/>
            <person name="Spatafora J.W."/>
            <person name="Tedersoo L."/>
            <person name="Vaario L.-M."/>
            <person name="Yamada A."/>
            <person name="Yan M."/>
            <person name="Wang P."/>
            <person name="Xu J."/>
            <person name="Bruns T."/>
            <person name="Baldrian P."/>
            <person name="Vilgalys R."/>
            <person name="Henrissat B."/>
            <person name="Grigoriev I.V."/>
            <person name="Hibbett D."/>
            <person name="Nagy L.G."/>
            <person name="Martin F.M."/>
        </authorList>
    </citation>
    <scope>NUCLEOTIDE SEQUENCE</scope>
    <source>
        <strain evidence="1">P2</strain>
    </source>
</reference>
<sequence length="1415" mass="157021">MATDPRDYATTDHRQPPPSDDRGSQTSASSSRFPDRHHPPSRSSTVPNPDDYDRARSSRKDDYYSAHSRSEDLNHSTTSSKASDRMTFLPSTSAPSMSSSTRLANTTSTSFTSTNSQRRNSTSSDRSAGSDTSNPISGGQPPSTTHTAASTVPTTCSACGKPMQGAFVRALGAVFHLNCFKCMDCGDVVASKFFPIEGPDGKQHPLCERDYFRRLNLICAKCGMALRGSYITACNKKYHVEHFTCSICPTLFGPHDSYYEHDGDVYCHYHYSTRFATKCAGCSTAILKQFVEINRNMRDECWHPECYMINKFWNVKVVSRRPTSGAIQEPNAEPPYVEEERRESAVTLKEKQIRMEQQVYRIWTVLSAFEESSAACISDMLRQVSNGQYLDAIRMAEKFILHVEVLFGAIDDLEHHFASNSLKGMSHVREARMLCRKTVDLFTLLSHTQETGARRMGMTQELLALVTGLAHYLKILIRIALTGALKLEREYDAHEPMTSFLDKLHMLAIQGANPSAKRMIKGSNGETLASSRSSNISTEGVTYGFRSLAPEYAGESPFMAAPRDPSLANVPTVNPPSDLCVKCNQTVEEDCARLGTYQRWHSNCIQCVTCGKVAAVPLPKDTTSPRPDDKDKERDKDKEVSSSKPSTQRRPPANVGYFVYETDSVKDTTAFGPVPNVIYCVDHAHNGCRGGFQSVSRLEQYAFLLNVALRRLYTLLKKRGVVPASPVESPVSASNGQDPYRNSGDIHRLKSVHLDRKISATAHVPKRSTIVESPAGKTAQTSDMQAQQRSQQPTSTPRPTQVQGATSQSQQAIIQRPRSAGRSPGQQIQTSPIPSQGPLPQFLQQQQQQGQPSSQRPTRPMLSPEASLDAQAFKPPYARGNSEVKIIEDSAPNSPSLAYDDHPPELQPQSADDGITLADIPQLVQVAQARAQHRPLPRESAIPFIAELSALELAIVKHSAAVVLSKSSLKDQMDMDEIFDLLEMKKGGFWNKLFKASGSGKKDVKKKGVFGVPLELLVEREGSDSLHGASRTPLRVPSFIDDVVSAMRQMDMSVEGIFRKNGNIRRLKELTDAIDRDPSSVDLTQDNAVQLAALLKKFLRELPEPLLTFKLHLYVLSLKPMAQKLMGNSIALPTEEERYRILHMVSLLLPKYHRDTMEVLFVFLKWVASFAHMDEVTGSKMDLQNLATVICPSILYSRGRDVVRDESFGSIRVVTQLLENQDVYYCVPEEFLSILRDKEQFSSSMELPSKDLMKKCESYLKSRANGRPIMPMSPVPGGGISNTNSIGNLQRLGDGQGNGRPMLGNSSPTDSYIQRNGRQQSPQPQQRLQHSPYSQGPQNGHPSISQNVASIQQPQPRPMSTIQQPRDFDTEYSLPRPAPIPGASNPRSSSRPNSYVHPREDREVQHYQGPGTPRL</sequence>
<proteinExistence type="predicted"/>
<organism evidence="1 2">
    <name type="scientific">Thelephora ganbajun</name>
    <name type="common">Ganba fungus</name>
    <dbReference type="NCBI Taxonomy" id="370292"/>
    <lineage>
        <taxon>Eukaryota</taxon>
        <taxon>Fungi</taxon>
        <taxon>Dikarya</taxon>
        <taxon>Basidiomycota</taxon>
        <taxon>Agaricomycotina</taxon>
        <taxon>Agaricomycetes</taxon>
        <taxon>Thelephorales</taxon>
        <taxon>Thelephoraceae</taxon>
        <taxon>Thelephora</taxon>
    </lineage>
</organism>
<dbReference type="Proteomes" id="UP000886501">
    <property type="component" value="Unassembled WGS sequence"/>
</dbReference>
<gene>
    <name evidence="1" type="ORF">BDM02DRAFT_3233488</name>
</gene>
<reference evidence="1" key="2">
    <citation type="journal article" date="2020" name="Nat. Commun.">
        <title>Large-scale genome sequencing of mycorrhizal fungi provides insights into the early evolution of symbiotic traits.</title>
        <authorList>
            <person name="Miyauchi S."/>
            <person name="Kiss E."/>
            <person name="Kuo A."/>
            <person name="Drula E."/>
            <person name="Kohler A."/>
            <person name="Sanchez-Garcia M."/>
            <person name="Morin E."/>
            <person name="Andreopoulos B."/>
            <person name="Barry K.W."/>
            <person name="Bonito G."/>
            <person name="Buee M."/>
            <person name="Carver A."/>
            <person name="Chen C."/>
            <person name="Cichocki N."/>
            <person name="Clum A."/>
            <person name="Culley D."/>
            <person name="Crous P.W."/>
            <person name="Fauchery L."/>
            <person name="Girlanda M."/>
            <person name="Hayes R.D."/>
            <person name="Keri Z."/>
            <person name="LaButti K."/>
            <person name="Lipzen A."/>
            <person name="Lombard V."/>
            <person name="Magnuson J."/>
            <person name="Maillard F."/>
            <person name="Murat C."/>
            <person name="Nolan M."/>
            <person name="Ohm R.A."/>
            <person name="Pangilinan J."/>
            <person name="Pereira M.F."/>
            <person name="Perotto S."/>
            <person name="Peter M."/>
            <person name="Pfister S."/>
            <person name="Riley R."/>
            <person name="Sitrit Y."/>
            <person name="Stielow J.B."/>
            <person name="Szollosi G."/>
            <person name="Zifcakova L."/>
            <person name="Stursova M."/>
            <person name="Spatafora J.W."/>
            <person name="Tedersoo L."/>
            <person name="Vaario L.M."/>
            <person name="Yamada A."/>
            <person name="Yan M."/>
            <person name="Wang P."/>
            <person name="Xu J."/>
            <person name="Bruns T."/>
            <person name="Baldrian P."/>
            <person name="Vilgalys R."/>
            <person name="Dunand C."/>
            <person name="Henrissat B."/>
            <person name="Grigoriev I.V."/>
            <person name="Hibbett D."/>
            <person name="Nagy L.G."/>
            <person name="Martin F.M."/>
        </authorList>
    </citation>
    <scope>NUCLEOTIDE SEQUENCE</scope>
    <source>
        <strain evidence="1">P2</strain>
    </source>
</reference>
<protein>
    <submittedName>
        <fullName evidence="1">Uncharacterized protein</fullName>
    </submittedName>
</protein>
<keyword evidence="2" id="KW-1185">Reference proteome</keyword>
<name>A0ACB6ZIQ6_THEGA</name>
<accession>A0ACB6ZIQ6</accession>
<comment type="caution">
    <text evidence="1">The sequence shown here is derived from an EMBL/GenBank/DDBJ whole genome shotgun (WGS) entry which is preliminary data.</text>
</comment>
<evidence type="ECO:0000313" key="1">
    <source>
        <dbReference type="EMBL" id="KAF9649223.1"/>
    </source>
</evidence>